<keyword evidence="4" id="KW-0238">DNA-binding</keyword>
<feature type="compositionally biased region" description="Low complexity" evidence="7">
    <location>
        <begin position="147"/>
        <end position="169"/>
    </location>
</feature>
<dbReference type="InterPro" id="IPR005333">
    <property type="entry name" value="Transcription_factor_TCP"/>
</dbReference>
<dbReference type="Pfam" id="PF03634">
    <property type="entry name" value="TCP"/>
    <property type="match status" value="1"/>
</dbReference>
<evidence type="ECO:0000256" key="6">
    <source>
        <dbReference type="ARBA" id="ARBA00023242"/>
    </source>
</evidence>
<evidence type="ECO:0000313" key="11">
    <source>
        <dbReference type="RefSeq" id="XP_010434543.1"/>
    </source>
</evidence>
<dbReference type="PROSITE" id="PS51370">
    <property type="entry name" value="R"/>
    <property type="match status" value="1"/>
</dbReference>
<keyword evidence="6" id="KW-0539">Nucleus</keyword>
<proteinExistence type="predicted"/>
<feature type="region of interest" description="Disordered" evidence="7">
    <location>
        <begin position="147"/>
        <end position="222"/>
    </location>
</feature>
<keyword evidence="2" id="KW-0217">Developmental protein</keyword>
<feature type="compositionally biased region" description="Basic and acidic residues" evidence="7">
    <location>
        <begin position="170"/>
        <end position="193"/>
    </location>
</feature>
<feature type="region of interest" description="Disordered" evidence="7">
    <location>
        <begin position="13"/>
        <end position="40"/>
    </location>
</feature>
<organism evidence="10 11">
    <name type="scientific">Camelina sativa</name>
    <name type="common">False flax</name>
    <name type="synonym">Myagrum sativum</name>
    <dbReference type="NCBI Taxonomy" id="90675"/>
    <lineage>
        <taxon>Eukaryota</taxon>
        <taxon>Viridiplantae</taxon>
        <taxon>Streptophyta</taxon>
        <taxon>Embryophyta</taxon>
        <taxon>Tracheophyta</taxon>
        <taxon>Spermatophyta</taxon>
        <taxon>Magnoliopsida</taxon>
        <taxon>eudicotyledons</taxon>
        <taxon>Gunneridae</taxon>
        <taxon>Pentapetalae</taxon>
        <taxon>rosids</taxon>
        <taxon>malvids</taxon>
        <taxon>Brassicales</taxon>
        <taxon>Brassicaceae</taxon>
        <taxon>Camelineae</taxon>
        <taxon>Camelina</taxon>
    </lineage>
</organism>
<protein>
    <submittedName>
        <fullName evidence="11">Transcription factor TCP2-like</fullName>
    </submittedName>
</protein>
<gene>
    <name evidence="11" type="primary">LOC104718481</name>
</gene>
<keyword evidence="5" id="KW-0804">Transcription</keyword>
<comment type="subcellular location">
    <subcellularLocation>
        <location evidence="1">Nucleus</location>
    </subcellularLocation>
</comment>
<name>A0ABM0U1P8_CAMSA</name>
<feature type="compositionally biased region" description="Low complexity" evidence="7">
    <location>
        <begin position="19"/>
        <end position="36"/>
    </location>
</feature>
<dbReference type="InterPro" id="IPR017888">
    <property type="entry name" value="CYC/TB1_R_domain"/>
</dbReference>
<evidence type="ECO:0000259" key="8">
    <source>
        <dbReference type="PROSITE" id="PS51369"/>
    </source>
</evidence>
<evidence type="ECO:0000259" key="9">
    <source>
        <dbReference type="PROSITE" id="PS51370"/>
    </source>
</evidence>
<dbReference type="GeneID" id="104718481"/>
<dbReference type="RefSeq" id="XP_010434543.1">
    <property type="nucleotide sequence ID" value="XM_010436241.2"/>
</dbReference>
<evidence type="ECO:0000256" key="3">
    <source>
        <dbReference type="ARBA" id="ARBA00023015"/>
    </source>
</evidence>
<evidence type="ECO:0000256" key="7">
    <source>
        <dbReference type="SAM" id="MobiDB-lite"/>
    </source>
</evidence>
<accession>A0ABM0U1P8</accession>
<evidence type="ECO:0000256" key="5">
    <source>
        <dbReference type="ARBA" id="ARBA00023163"/>
    </source>
</evidence>
<feature type="compositionally biased region" description="Polar residues" evidence="7">
    <location>
        <begin position="204"/>
        <end position="222"/>
    </location>
</feature>
<dbReference type="PANTHER" id="PTHR31072">
    <property type="entry name" value="TRANSCRIPTION FACTOR TCP4-RELATED"/>
    <property type="match status" value="1"/>
</dbReference>
<keyword evidence="10" id="KW-1185">Reference proteome</keyword>
<dbReference type="PROSITE" id="PS51369">
    <property type="entry name" value="TCP"/>
    <property type="match status" value="1"/>
</dbReference>
<dbReference type="PANTHER" id="PTHR31072:SF162">
    <property type="entry name" value="TRANSCRIPTION FACTOR TCP2"/>
    <property type="match status" value="1"/>
</dbReference>
<reference evidence="11" key="2">
    <citation type="submission" date="2025-08" db="UniProtKB">
        <authorList>
            <consortium name="RefSeq"/>
        </authorList>
    </citation>
    <scope>IDENTIFICATION</scope>
    <source>
        <tissue evidence="11">Leaf</tissue>
    </source>
</reference>
<sequence length="411" mass="45309">MFRKLRDDDEMIGDLMKSNNNNNGDVVDNNNNNGNNRLSRWHHNSSRIIRVSRASGGKDRHSKVLTSKGPRDRRVRLSVSTALQFYDLQDRLGYDQPSKAVEWLIKAAEDSISELPSLNNTNFPTDDDENQNQTLTTTVAAAATNSLSKSACSSNSDTSKNSSGLSLSRSELRDKARERARERTAKETKERSSDHHHHHHQSHNTTSFTDLLNSGSDPVNSNRQWMAQAPSASSPMEYFTSGLILGSGQQTHFPISTNSHPFSSISDHHHHQHQHQHHPHQEFSFVPDHLISPAGSNGGAFNLDFNMSTPSGAGAAVSASSGGGFSGFNRGTLQSNSTTSNHQHQSFLANLQRFPTSSEGGGGGPQFLFGALPAENHHHNHNHNQNNNHQFQLYYENGCRNSSDHKGKGKN</sequence>
<evidence type="ECO:0000256" key="2">
    <source>
        <dbReference type="ARBA" id="ARBA00022473"/>
    </source>
</evidence>
<feature type="domain" description="TCP" evidence="8">
    <location>
        <begin position="57"/>
        <end position="115"/>
    </location>
</feature>
<keyword evidence="3" id="KW-0805">Transcription regulation</keyword>
<evidence type="ECO:0000256" key="1">
    <source>
        <dbReference type="ARBA" id="ARBA00004123"/>
    </source>
</evidence>
<feature type="domain" description="R" evidence="9">
    <location>
        <begin position="170"/>
        <end position="191"/>
    </location>
</feature>
<evidence type="ECO:0000256" key="4">
    <source>
        <dbReference type="ARBA" id="ARBA00023125"/>
    </source>
</evidence>
<evidence type="ECO:0000313" key="10">
    <source>
        <dbReference type="Proteomes" id="UP000694864"/>
    </source>
</evidence>
<dbReference type="InterPro" id="IPR017887">
    <property type="entry name" value="TF_TCP_subgr"/>
</dbReference>
<dbReference type="Proteomes" id="UP000694864">
    <property type="component" value="Chromosome 10"/>
</dbReference>
<reference evidence="10" key="1">
    <citation type="journal article" date="2014" name="Nat. Commun.">
        <title>The emerging biofuel crop Camelina sativa retains a highly undifferentiated hexaploid genome structure.</title>
        <authorList>
            <person name="Kagale S."/>
            <person name="Koh C."/>
            <person name="Nixon J."/>
            <person name="Bollina V."/>
            <person name="Clarke W.E."/>
            <person name="Tuteja R."/>
            <person name="Spillane C."/>
            <person name="Robinson S.J."/>
            <person name="Links M.G."/>
            <person name="Clarke C."/>
            <person name="Higgins E.E."/>
            <person name="Huebert T."/>
            <person name="Sharpe A.G."/>
            <person name="Parkin I.A."/>
        </authorList>
    </citation>
    <scope>NUCLEOTIDE SEQUENCE [LARGE SCALE GENOMIC DNA]</scope>
    <source>
        <strain evidence="10">cv. DH55</strain>
    </source>
</reference>